<name>A0A9W6NTL4_9ACTN</name>
<dbReference type="InterPro" id="IPR036291">
    <property type="entry name" value="NAD(P)-bd_dom_sf"/>
</dbReference>
<evidence type="ECO:0000313" key="4">
    <source>
        <dbReference type="Proteomes" id="UP001143480"/>
    </source>
</evidence>
<dbReference type="AlphaFoldDB" id="A0A9W6NTL4"/>
<reference evidence="3" key="2">
    <citation type="submission" date="2023-01" db="EMBL/GenBank/DDBJ databases">
        <authorList>
            <person name="Sun Q."/>
            <person name="Evtushenko L."/>
        </authorList>
    </citation>
    <scope>NUCLEOTIDE SEQUENCE</scope>
    <source>
        <strain evidence="3">VKM Ac-1321</strain>
    </source>
</reference>
<proteinExistence type="inferred from homology"/>
<sequence>MMSVLITGASTGIGRATVAHLVGNGFHVWATVRADADDHELRAAHGDAVSVLRMDLTDHDSITAAGAVVCAAGALHGVVNNAGVALPGPLEHVPMQVFRRQIEINLVAQLAVTQAMLPALRLAKERGERARIVMIGSIGGRIAGPMLGGYHSSKFGLVGLSDSLRAELTPSGIPVVMIEPGAIATPIWRRGRSAGDEVTRHLTAAARNRYAKQIEASQANAARSAESGLPPARVARVIHEALTARSPRARYLVGPDARAAATLTRLSMRLTRRLVAARA</sequence>
<organism evidence="3 4">
    <name type="scientific">Dactylosporangium matsuzakiense</name>
    <dbReference type="NCBI Taxonomy" id="53360"/>
    <lineage>
        <taxon>Bacteria</taxon>
        <taxon>Bacillati</taxon>
        <taxon>Actinomycetota</taxon>
        <taxon>Actinomycetes</taxon>
        <taxon>Micromonosporales</taxon>
        <taxon>Micromonosporaceae</taxon>
        <taxon>Dactylosporangium</taxon>
    </lineage>
</organism>
<comment type="caution">
    <text evidence="3">The sequence shown here is derived from an EMBL/GenBank/DDBJ whole genome shotgun (WGS) entry which is preliminary data.</text>
</comment>
<dbReference type="PANTHER" id="PTHR43313">
    <property type="entry name" value="SHORT-CHAIN DEHYDROGENASE/REDUCTASE FAMILY 9C"/>
    <property type="match status" value="1"/>
</dbReference>
<dbReference type="Proteomes" id="UP001143480">
    <property type="component" value="Unassembled WGS sequence"/>
</dbReference>
<dbReference type="SMART" id="SM00822">
    <property type="entry name" value="PKS_KR"/>
    <property type="match status" value="1"/>
</dbReference>
<dbReference type="GO" id="GO:0008202">
    <property type="term" value="P:steroid metabolic process"/>
    <property type="evidence" value="ECO:0007669"/>
    <property type="project" value="TreeGrafter"/>
</dbReference>
<dbReference type="PANTHER" id="PTHR43313:SF1">
    <property type="entry name" value="3BETA-HYDROXYSTEROID DEHYDROGENASE DHS-16"/>
    <property type="match status" value="1"/>
</dbReference>
<evidence type="ECO:0000259" key="2">
    <source>
        <dbReference type="SMART" id="SM00822"/>
    </source>
</evidence>
<dbReference type="EMBL" id="BSFP01000139">
    <property type="protein sequence ID" value="GLL08337.1"/>
    <property type="molecule type" value="Genomic_DNA"/>
</dbReference>
<dbReference type="InterPro" id="IPR002347">
    <property type="entry name" value="SDR_fam"/>
</dbReference>
<dbReference type="PRINTS" id="PR00080">
    <property type="entry name" value="SDRFAMILY"/>
</dbReference>
<dbReference type="Pfam" id="PF00106">
    <property type="entry name" value="adh_short"/>
    <property type="match status" value="1"/>
</dbReference>
<dbReference type="PRINTS" id="PR00081">
    <property type="entry name" value="GDHRDH"/>
</dbReference>
<evidence type="ECO:0000256" key="1">
    <source>
        <dbReference type="RuleBase" id="RU000363"/>
    </source>
</evidence>
<gene>
    <name evidence="3" type="ORF">GCM10017581_100980</name>
</gene>
<evidence type="ECO:0000313" key="3">
    <source>
        <dbReference type="EMBL" id="GLL08337.1"/>
    </source>
</evidence>
<keyword evidence="4" id="KW-1185">Reference proteome</keyword>
<dbReference type="GO" id="GO:0016491">
    <property type="term" value="F:oxidoreductase activity"/>
    <property type="evidence" value="ECO:0007669"/>
    <property type="project" value="TreeGrafter"/>
</dbReference>
<dbReference type="Gene3D" id="3.40.50.720">
    <property type="entry name" value="NAD(P)-binding Rossmann-like Domain"/>
    <property type="match status" value="1"/>
</dbReference>
<protein>
    <submittedName>
        <fullName evidence="3">Short-chain dehydrogenase</fullName>
    </submittedName>
</protein>
<dbReference type="InterPro" id="IPR057326">
    <property type="entry name" value="KR_dom"/>
</dbReference>
<dbReference type="RefSeq" id="WP_271190342.1">
    <property type="nucleotide sequence ID" value="NZ_BSFP01000139.1"/>
</dbReference>
<accession>A0A9W6NTL4</accession>
<comment type="similarity">
    <text evidence="1">Belongs to the short-chain dehydrogenases/reductases (SDR) family.</text>
</comment>
<feature type="domain" description="Ketoreductase" evidence="2">
    <location>
        <begin position="2"/>
        <end position="186"/>
    </location>
</feature>
<reference evidence="3" key="1">
    <citation type="journal article" date="2014" name="Int. J. Syst. Evol. Microbiol.">
        <title>Complete genome sequence of Corynebacterium casei LMG S-19264T (=DSM 44701T), isolated from a smear-ripened cheese.</title>
        <authorList>
            <consortium name="US DOE Joint Genome Institute (JGI-PGF)"/>
            <person name="Walter F."/>
            <person name="Albersmeier A."/>
            <person name="Kalinowski J."/>
            <person name="Ruckert C."/>
        </authorList>
    </citation>
    <scope>NUCLEOTIDE SEQUENCE</scope>
    <source>
        <strain evidence="3">VKM Ac-1321</strain>
    </source>
</reference>
<dbReference type="SUPFAM" id="SSF51735">
    <property type="entry name" value="NAD(P)-binding Rossmann-fold domains"/>
    <property type="match status" value="1"/>
</dbReference>